<dbReference type="EMBL" id="CAJSLV010000020">
    <property type="protein sequence ID" value="CAG6391358.1"/>
    <property type="molecule type" value="Genomic_DNA"/>
</dbReference>
<evidence type="ECO:0000313" key="2">
    <source>
        <dbReference type="Proteomes" id="UP001152519"/>
    </source>
</evidence>
<dbReference type="Proteomes" id="UP001152519">
    <property type="component" value="Unassembled WGS sequence"/>
</dbReference>
<organism evidence="1 2">
    <name type="scientific">Actinacidiphila cocklensis</name>
    <dbReference type="NCBI Taxonomy" id="887465"/>
    <lineage>
        <taxon>Bacteria</taxon>
        <taxon>Bacillati</taxon>
        <taxon>Actinomycetota</taxon>
        <taxon>Actinomycetes</taxon>
        <taxon>Kitasatosporales</taxon>
        <taxon>Streptomycetaceae</taxon>
        <taxon>Actinacidiphila</taxon>
    </lineage>
</organism>
<reference evidence="1" key="1">
    <citation type="submission" date="2021-05" db="EMBL/GenBank/DDBJ databases">
        <authorList>
            <person name="Arsene-Ploetze F."/>
        </authorList>
    </citation>
    <scope>NUCLEOTIDE SEQUENCE</scope>
    <source>
        <strain evidence="1">DSM 42138</strain>
    </source>
</reference>
<accession>A0A9W4DNW1</accession>
<protein>
    <submittedName>
        <fullName evidence="1">Uncharacterized protein</fullName>
    </submittedName>
</protein>
<name>A0A9W4DNW1_9ACTN</name>
<proteinExistence type="predicted"/>
<dbReference type="AlphaFoldDB" id="A0A9W4DNW1"/>
<comment type="caution">
    <text evidence="1">The sequence shown here is derived from an EMBL/GenBank/DDBJ whole genome shotgun (WGS) entry which is preliminary data.</text>
</comment>
<keyword evidence="2" id="KW-1185">Reference proteome</keyword>
<sequence>MPIPRATPLPRDNHRPGWTTFLRHPITYLLPPWVSGSTTPPHSEEIRGGFTALASKDSALGALQRVPEYQPVVHRLRLSASP</sequence>
<evidence type="ECO:0000313" key="1">
    <source>
        <dbReference type="EMBL" id="CAG6391358.1"/>
    </source>
</evidence>
<gene>
    <name evidence="1" type="ORF">SCOCK_1160001</name>
</gene>